<comment type="caution">
    <text evidence="1">The sequence shown here is derived from an EMBL/GenBank/DDBJ whole genome shotgun (WGS) entry which is preliminary data.</text>
</comment>
<dbReference type="PANTHER" id="PTHR37833:SF1">
    <property type="entry name" value="SIGNAL PEPTIDE PROTEIN"/>
    <property type="match status" value="1"/>
</dbReference>
<proteinExistence type="predicted"/>
<gene>
    <name evidence="1" type="ORF">COX41_06080</name>
</gene>
<name>A0A2G9YHX7_9BACT</name>
<dbReference type="PANTHER" id="PTHR37833">
    <property type="entry name" value="LIPOPROTEIN-RELATED"/>
    <property type="match status" value="1"/>
</dbReference>
<evidence type="ECO:0008006" key="3">
    <source>
        <dbReference type="Google" id="ProtNLM"/>
    </source>
</evidence>
<dbReference type="InterPro" id="IPR011467">
    <property type="entry name" value="DUF1573"/>
</dbReference>
<dbReference type="InterPro" id="IPR013783">
    <property type="entry name" value="Ig-like_fold"/>
</dbReference>
<dbReference type="Gene3D" id="2.60.40.10">
    <property type="entry name" value="Immunoglobulins"/>
    <property type="match status" value="1"/>
</dbReference>
<sequence>MFKACIVVLLSLFALSGCYPPKQKSLIERPFGTEGDPYTKDFGLIKAGEIVRQTFVIKNESKKVLNIKGVTTSCGCTTSEIKHKMLMPGESTNLDVKFNSKGYSGGVEQFVYVNTDSLDTPIIRFIIKAQVTKQ</sequence>
<dbReference type="AlphaFoldDB" id="A0A2G9YHX7"/>
<dbReference type="Proteomes" id="UP000231292">
    <property type="component" value="Unassembled WGS sequence"/>
</dbReference>
<evidence type="ECO:0000313" key="1">
    <source>
        <dbReference type="EMBL" id="PIP18847.1"/>
    </source>
</evidence>
<evidence type="ECO:0000313" key="2">
    <source>
        <dbReference type="Proteomes" id="UP000231292"/>
    </source>
</evidence>
<dbReference type="Pfam" id="PF07610">
    <property type="entry name" value="DUF1573"/>
    <property type="match status" value="1"/>
</dbReference>
<dbReference type="EMBL" id="PCRK01000156">
    <property type="protein sequence ID" value="PIP18847.1"/>
    <property type="molecule type" value="Genomic_DNA"/>
</dbReference>
<protein>
    <recommendedName>
        <fullName evidence="3">DUF1573 domain-containing protein</fullName>
    </recommendedName>
</protein>
<dbReference type="PROSITE" id="PS51257">
    <property type="entry name" value="PROKAR_LIPOPROTEIN"/>
    <property type="match status" value="1"/>
</dbReference>
<reference evidence="1 2" key="1">
    <citation type="submission" date="2017-09" db="EMBL/GenBank/DDBJ databases">
        <title>Depth-based differentiation of microbial function through sediment-hosted aquifers and enrichment of novel symbionts in the deep terrestrial subsurface.</title>
        <authorList>
            <person name="Probst A.J."/>
            <person name="Ladd B."/>
            <person name="Jarett J.K."/>
            <person name="Geller-Mcgrath D.E."/>
            <person name="Sieber C.M."/>
            <person name="Emerson J.B."/>
            <person name="Anantharaman K."/>
            <person name="Thomas B.C."/>
            <person name="Malmstrom R."/>
            <person name="Stieglmeier M."/>
            <person name="Klingl A."/>
            <person name="Woyke T."/>
            <person name="Ryan C.M."/>
            <person name="Banfield J.F."/>
        </authorList>
    </citation>
    <scope>NUCLEOTIDE SEQUENCE [LARGE SCALE GENOMIC DNA]</scope>
    <source>
        <strain evidence="1">CG23_combo_of_CG06-09_8_20_14_all_41_10</strain>
    </source>
</reference>
<organism evidence="1 2">
    <name type="scientific">Candidatus Sherwoodlollariibacterium unditelluris</name>
    <dbReference type="NCBI Taxonomy" id="1974757"/>
    <lineage>
        <taxon>Bacteria</taxon>
        <taxon>Pseudomonadati</taxon>
        <taxon>Candidatus Omnitrophota</taxon>
        <taxon>Candidatus Sherwoodlollariibacterium</taxon>
    </lineage>
</organism>
<accession>A0A2G9YHX7</accession>